<gene>
    <name evidence="1" type="ORF">DSL72_004979</name>
</gene>
<name>A0A8A3PED0_9HELO</name>
<evidence type="ECO:0000313" key="2">
    <source>
        <dbReference type="Proteomes" id="UP000672032"/>
    </source>
</evidence>
<dbReference type="AlphaFoldDB" id="A0A8A3PED0"/>
<sequence>MIAVRDFSYAFNRNHLCRDMILHLILFSRHDDPSFPLGKETKFYTEMLKTTHVSPVREPSTYLQLRREFRRLAPDLEDLDENKAVDEIRRWARLQAHGMLNNMTFEENGTLSSKEESGKEDVNAEVLEAAATLMSMSKQA</sequence>
<dbReference type="EMBL" id="CP063408">
    <property type="protein sequence ID" value="QSZ33411.1"/>
    <property type="molecule type" value="Genomic_DNA"/>
</dbReference>
<dbReference type="OrthoDB" id="3508220at2759"/>
<reference evidence="1" key="1">
    <citation type="submission" date="2020-10" db="EMBL/GenBank/DDBJ databases">
        <title>Genome Sequence of Monilinia vaccinii-corymbosi Sheds Light on Mummy Berry Disease Infection of Blueberry and Mating Type.</title>
        <authorList>
            <person name="Yow A.G."/>
            <person name="Zhang Y."/>
            <person name="Bansal K."/>
            <person name="Eacker S.M."/>
            <person name="Sullivan S."/>
            <person name="Liachko I."/>
            <person name="Cubeta M.A."/>
            <person name="Rollins J.A."/>
            <person name="Ashrafi H."/>
        </authorList>
    </citation>
    <scope>NUCLEOTIDE SEQUENCE</scope>
    <source>
        <strain evidence="1">RL-1</strain>
    </source>
</reference>
<dbReference type="Proteomes" id="UP000672032">
    <property type="component" value="Chromosome 4"/>
</dbReference>
<proteinExistence type="predicted"/>
<accession>A0A8A3PED0</accession>
<evidence type="ECO:0000313" key="1">
    <source>
        <dbReference type="EMBL" id="QSZ33411.1"/>
    </source>
</evidence>
<keyword evidence="2" id="KW-1185">Reference proteome</keyword>
<protein>
    <submittedName>
        <fullName evidence="1">Uncharacterized protein</fullName>
    </submittedName>
</protein>
<organism evidence="1 2">
    <name type="scientific">Monilinia vaccinii-corymbosi</name>
    <dbReference type="NCBI Taxonomy" id="61207"/>
    <lineage>
        <taxon>Eukaryota</taxon>
        <taxon>Fungi</taxon>
        <taxon>Dikarya</taxon>
        <taxon>Ascomycota</taxon>
        <taxon>Pezizomycotina</taxon>
        <taxon>Leotiomycetes</taxon>
        <taxon>Helotiales</taxon>
        <taxon>Sclerotiniaceae</taxon>
        <taxon>Monilinia</taxon>
    </lineage>
</organism>